<organism evidence="1 2">
    <name type="scientific">Clostridium thermosuccinogenes</name>
    <dbReference type="NCBI Taxonomy" id="84032"/>
    <lineage>
        <taxon>Bacteria</taxon>
        <taxon>Bacillati</taxon>
        <taxon>Bacillota</taxon>
        <taxon>Clostridia</taxon>
        <taxon>Eubacteriales</taxon>
        <taxon>Clostridiaceae</taxon>
        <taxon>Clostridium</taxon>
    </lineage>
</organism>
<dbReference type="RefSeq" id="WP_103080108.1">
    <property type="nucleotide sequence ID" value="NZ_CP021850.1"/>
</dbReference>
<evidence type="ECO:0008006" key="3">
    <source>
        <dbReference type="Google" id="ProtNLM"/>
    </source>
</evidence>
<dbReference type="InterPro" id="IPR026002">
    <property type="entry name" value="ATC_hydrolase-like"/>
</dbReference>
<protein>
    <recommendedName>
        <fullName evidence="3">L-2-amino-thiazoline-4-carboxylic acid hydrolase</fullName>
    </recommendedName>
</protein>
<dbReference type="AlphaFoldDB" id="A0A2K2FLE5"/>
<accession>A0A2K2FLE5</accession>
<dbReference type="KEGG" id="cthd:CDO33_11305"/>
<dbReference type="EMBL" id="NIOJ01000003">
    <property type="protein sequence ID" value="PNU01252.1"/>
    <property type="molecule type" value="Genomic_DNA"/>
</dbReference>
<dbReference type="Pfam" id="PF14196">
    <property type="entry name" value="ATC_hydrolase"/>
    <property type="match status" value="1"/>
</dbReference>
<comment type="caution">
    <text evidence="1">The sequence shown here is derived from an EMBL/GenBank/DDBJ whole genome shotgun (WGS) entry which is preliminary data.</text>
</comment>
<keyword evidence="2" id="KW-1185">Reference proteome</keyword>
<reference evidence="1 2" key="1">
    <citation type="submission" date="2017-06" db="EMBL/GenBank/DDBJ databases">
        <title>Investigating the central metabolism of Clostridium thermosuccinogenes.</title>
        <authorList>
            <person name="Koendjbiharie J.G."/>
            <person name="van Kranenburg R."/>
        </authorList>
    </citation>
    <scope>NUCLEOTIDE SEQUENCE [LARGE SCALE GENOMIC DNA]</scope>
    <source>
        <strain evidence="1 2">DSM 5806</strain>
    </source>
</reference>
<proteinExistence type="predicted"/>
<dbReference type="Proteomes" id="UP000236151">
    <property type="component" value="Unassembled WGS sequence"/>
</dbReference>
<evidence type="ECO:0000313" key="1">
    <source>
        <dbReference type="EMBL" id="PNU01252.1"/>
    </source>
</evidence>
<sequence length="177" mass="20609">MYEKKSIEYQDAVKEVRKACRQFAMLYFHFAKVLVEELGEDKAKPLIQKAIFELAVDRSDQLREKAIKQGLPCTMETFMKISDLPLIGWVKELGRNHCPYAETWFQYFDEYPWFKEIAPLYCDVIDTTNAENFTQGLSHKITKNVLTGGESCEREYFASEQVSKGIYSYGEKIKKEG</sequence>
<gene>
    <name evidence="1" type="ORF">CDQ84_02385</name>
</gene>
<evidence type="ECO:0000313" key="2">
    <source>
        <dbReference type="Proteomes" id="UP000236151"/>
    </source>
</evidence>
<name>A0A2K2FLE5_9CLOT</name>
<dbReference type="OrthoDB" id="2039469at2"/>